<dbReference type="InterPro" id="IPR050611">
    <property type="entry name" value="ABCF"/>
</dbReference>
<name>A0A0E0UUC4_LISMM</name>
<feature type="domain" description="ABC transporter" evidence="5">
    <location>
        <begin position="271"/>
        <end position="479"/>
    </location>
</feature>
<dbReference type="KEGG" id="lmq:LMM7_0956"/>
<dbReference type="EMBL" id="CP002816">
    <property type="protein sequence ID" value="AEH91961.1"/>
    <property type="molecule type" value="Genomic_DNA"/>
</dbReference>
<accession>A0A0E0UUC4</accession>
<protein>
    <submittedName>
        <fullName evidence="6">Putative ABC Transporter, ATP-binding protein</fullName>
    </submittedName>
</protein>
<feature type="coiled-coil region" evidence="4">
    <location>
        <begin position="160"/>
        <end position="191"/>
    </location>
</feature>
<evidence type="ECO:0000256" key="4">
    <source>
        <dbReference type="SAM" id="Coils"/>
    </source>
</evidence>
<organism evidence="6 7">
    <name type="scientific">Listeria monocytogenes serotype 4a (strain M7)</name>
    <dbReference type="NCBI Taxonomy" id="1030009"/>
    <lineage>
        <taxon>Bacteria</taxon>
        <taxon>Bacillati</taxon>
        <taxon>Bacillota</taxon>
        <taxon>Bacilli</taxon>
        <taxon>Bacillales</taxon>
        <taxon>Listeriaceae</taxon>
        <taxon>Listeria</taxon>
    </lineage>
</organism>
<dbReference type="PANTHER" id="PTHR19211">
    <property type="entry name" value="ATP-BINDING TRANSPORT PROTEIN-RELATED"/>
    <property type="match status" value="1"/>
</dbReference>
<keyword evidence="1" id="KW-0677">Repeat</keyword>
<evidence type="ECO:0000256" key="1">
    <source>
        <dbReference type="ARBA" id="ARBA00022737"/>
    </source>
</evidence>
<dbReference type="PATRIC" id="fig|1030009.3.peg.943"/>
<gene>
    <name evidence="6" type="primary">uup</name>
    <name evidence="6" type="ordered locus">LMM7_0956</name>
</gene>
<dbReference type="PROSITE" id="PS50893">
    <property type="entry name" value="ABC_TRANSPORTER_2"/>
    <property type="match status" value="1"/>
</dbReference>
<dbReference type="SMART" id="SM00382">
    <property type="entry name" value="AAA"/>
    <property type="match status" value="2"/>
</dbReference>
<evidence type="ECO:0000256" key="3">
    <source>
        <dbReference type="ARBA" id="ARBA00022840"/>
    </source>
</evidence>
<proteinExistence type="predicted"/>
<keyword evidence="2" id="KW-0547">Nucleotide-binding</keyword>
<dbReference type="RefSeq" id="WP_012581648.1">
    <property type="nucleotide sequence ID" value="NC_017537.1"/>
</dbReference>
<dbReference type="Proteomes" id="UP000000486">
    <property type="component" value="Chromosome"/>
</dbReference>
<dbReference type="GO" id="GO:0005524">
    <property type="term" value="F:ATP binding"/>
    <property type="evidence" value="ECO:0007669"/>
    <property type="project" value="UniProtKB-KW"/>
</dbReference>
<dbReference type="PROSITE" id="PS00211">
    <property type="entry name" value="ABC_TRANSPORTER_1"/>
    <property type="match status" value="1"/>
</dbReference>
<keyword evidence="3 6" id="KW-0067">ATP-binding</keyword>
<dbReference type="AlphaFoldDB" id="A0A0E0UUC4"/>
<dbReference type="InterPro" id="IPR003593">
    <property type="entry name" value="AAA+_ATPase"/>
</dbReference>
<dbReference type="HOGENOM" id="CLU_000604_36_0_9"/>
<dbReference type="Pfam" id="PF00005">
    <property type="entry name" value="ABC_tran"/>
    <property type="match status" value="2"/>
</dbReference>
<dbReference type="InterPro" id="IPR027417">
    <property type="entry name" value="P-loop_NTPase"/>
</dbReference>
<dbReference type="NCBIfam" id="NF000170">
    <property type="entry name" value="ABCF_Vga_all"/>
    <property type="match status" value="1"/>
</dbReference>
<dbReference type="InterPro" id="IPR017871">
    <property type="entry name" value="ABC_transporter-like_CS"/>
</dbReference>
<dbReference type="PANTHER" id="PTHR19211:SF100">
    <property type="entry name" value="RIBOSOME PROTECTION PROTEIN VMLR"/>
    <property type="match status" value="1"/>
</dbReference>
<evidence type="ECO:0000313" key="6">
    <source>
        <dbReference type="EMBL" id="AEH91961.1"/>
    </source>
</evidence>
<evidence type="ECO:0000259" key="5">
    <source>
        <dbReference type="PROSITE" id="PS50893"/>
    </source>
</evidence>
<dbReference type="InterPro" id="IPR003439">
    <property type="entry name" value="ABC_transporter-like_ATP-bd"/>
</dbReference>
<keyword evidence="4" id="KW-0175">Coiled coil</keyword>
<dbReference type="NCBIfam" id="NF000355">
    <property type="entry name" value="ribo_prot_ABC_F"/>
    <property type="match status" value="1"/>
</dbReference>
<dbReference type="Gene3D" id="3.40.50.300">
    <property type="entry name" value="P-loop containing nucleotide triphosphate hydrolases"/>
    <property type="match status" value="3"/>
</dbReference>
<dbReference type="SUPFAM" id="SSF52540">
    <property type="entry name" value="P-loop containing nucleoside triphosphate hydrolases"/>
    <property type="match status" value="2"/>
</dbReference>
<reference evidence="6 7" key="1">
    <citation type="journal article" date="2011" name="J. Bacteriol.">
        <title>Genome sequence of the nonpathogenic Listeria monocytogenes serovar 4a strain M7.</title>
        <authorList>
            <person name="Chen J."/>
            <person name="Xia Y."/>
            <person name="Cheng C."/>
            <person name="Fang C."/>
            <person name="Shan Y."/>
            <person name="Jin G."/>
            <person name="Fang W."/>
        </authorList>
    </citation>
    <scope>NUCLEOTIDE SEQUENCE [LARGE SCALE GENOMIC DNA]</scope>
    <source>
        <strain evidence="6 7">M7</strain>
    </source>
</reference>
<evidence type="ECO:0000313" key="7">
    <source>
        <dbReference type="Proteomes" id="UP000000486"/>
    </source>
</evidence>
<dbReference type="GO" id="GO:0016887">
    <property type="term" value="F:ATP hydrolysis activity"/>
    <property type="evidence" value="ECO:0007669"/>
    <property type="project" value="InterPro"/>
</dbReference>
<dbReference type="CDD" id="cd03221">
    <property type="entry name" value="ABCF_EF-3"/>
    <property type="match status" value="2"/>
</dbReference>
<dbReference type="FunFam" id="3.40.50.300:FF:004113">
    <property type="entry name" value="Putative ABC Transporter, ATP-binding protein"/>
    <property type="match status" value="1"/>
</dbReference>
<sequence length="523" mass="59110">MSTIEINQLKIEVADRVLVEIPHLLVSKKARIGIIGQNGLGKTTLMEVIAGAKEATSGTVTTQGKLAYIKQLSADTSTKSGGEKTRKAIQHAMRQNPSVLLADEPTSNLDVESVKHLERQWSDFHGALIIISHDRAFLDALCTEIWEIKNQKIHVYKGNYHAYLEQKQQQENQAELAYKEFKNKKKQLQASQTYHEIEAGRIVKPGKRLNNKEASAFKAGKGTQQKKQHSTIKALEKRIERLGNVEKPHTTKPIKIITPDNRVIKKGNTILSAKETAYEIAGRKLFETKAFSIKAGDKVALIGENASGKTTFLKEIIQENPNLLCNSQAKIAYFDQELNGLNQTKSLLENITEISVQTKQVNREVLGSMHFKESDLHKEVRMLSGGERVKLLLSMLLVSDANFLILDEPTNYLDIYAMEALETLIKQFAGTVLFVSHDRTFVNHVAEQLLVIENNEMTFHRMTFAEYEESKAPSRITEEDKLILEMRMSEIAAKLMQPNLKPAEKAMLEQDYQEIITKRQQFS</sequence>
<evidence type="ECO:0000256" key="2">
    <source>
        <dbReference type="ARBA" id="ARBA00022741"/>
    </source>
</evidence>